<feature type="region of interest" description="Disordered" evidence="1">
    <location>
        <begin position="90"/>
        <end position="121"/>
    </location>
</feature>
<evidence type="ECO:0000313" key="2">
    <source>
        <dbReference type="EMBL" id="MBD8063086.1"/>
    </source>
</evidence>
<organism evidence="2 3">
    <name type="scientific">Oceanitalea stevensii</name>
    <dbReference type="NCBI Taxonomy" id="2763072"/>
    <lineage>
        <taxon>Bacteria</taxon>
        <taxon>Bacillati</taxon>
        <taxon>Actinomycetota</taxon>
        <taxon>Actinomycetes</taxon>
        <taxon>Micrococcales</taxon>
        <taxon>Bogoriellaceae</taxon>
        <taxon>Georgenia</taxon>
    </lineage>
</organism>
<proteinExistence type="predicted"/>
<name>A0ABR8Z424_9MICO</name>
<reference evidence="2 3" key="1">
    <citation type="submission" date="2020-08" db="EMBL/GenBank/DDBJ databases">
        <title>A Genomic Blueprint of the Chicken Gut Microbiome.</title>
        <authorList>
            <person name="Gilroy R."/>
            <person name="Ravi A."/>
            <person name="Getino M."/>
            <person name="Pursley I."/>
            <person name="Horton D.L."/>
            <person name="Alikhan N.-F."/>
            <person name="Baker D."/>
            <person name="Gharbi K."/>
            <person name="Hall N."/>
            <person name="Watson M."/>
            <person name="Adriaenssens E.M."/>
            <person name="Foster-Nyarko E."/>
            <person name="Jarju S."/>
            <person name="Secka A."/>
            <person name="Antonio M."/>
            <person name="Oren A."/>
            <person name="Chaudhuri R."/>
            <person name="La Ragione R.M."/>
            <person name="Hildebrand F."/>
            <person name="Pallen M.J."/>
        </authorList>
    </citation>
    <scope>NUCLEOTIDE SEQUENCE [LARGE SCALE GENOMIC DNA]</scope>
    <source>
        <strain evidence="2 3">Sa1BUA1</strain>
    </source>
</reference>
<evidence type="ECO:0008006" key="4">
    <source>
        <dbReference type="Google" id="ProtNLM"/>
    </source>
</evidence>
<evidence type="ECO:0000256" key="1">
    <source>
        <dbReference type="SAM" id="MobiDB-lite"/>
    </source>
</evidence>
<dbReference type="Proteomes" id="UP000661894">
    <property type="component" value="Unassembled WGS sequence"/>
</dbReference>
<evidence type="ECO:0000313" key="3">
    <source>
        <dbReference type="Proteomes" id="UP000661894"/>
    </source>
</evidence>
<comment type="caution">
    <text evidence="2">The sequence shown here is derived from an EMBL/GenBank/DDBJ whole genome shotgun (WGS) entry which is preliminary data.</text>
</comment>
<dbReference type="SUPFAM" id="SSF56801">
    <property type="entry name" value="Acetyl-CoA synthetase-like"/>
    <property type="match status" value="1"/>
</dbReference>
<dbReference type="NCBIfam" id="TIGR03089">
    <property type="entry name" value="TIGR03089 family protein"/>
    <property type="match status" value="1"/>
</dbReference>
<dbReference type="RefSeq" id="WP_251840186.1">
    <property type="nucleotide sequence ID" value="NZ_JACSPO010000007.1"/>
</dbReference>
<dbReference type="EMBL" id="JACSPO010000007">
    <property type="protein sequence ID" value="MBD8063086.1"/>
    <property type="molecule type" value="Genomic_DNA"/>
</dbReference>
<accession>A0ABR8Z424</accession>
<gene>
    <name evidence="2" type="ORF">H9624_12240</name>
</gene>
<keyword evidence="3" id="KW-1185">Reference proteome</keyword>
<protein>
    <recommendedName>
        <fullName evidence="4">TIGR03089 family protein</fullName>
    </recommendedName>
</protein>
<sequence length="284" mass="30247">MSIATKVLDLLTGDEPNQPRLTWYGPDDERVELSGRVLANWVTKATNLLVEEGEVEPGSRVLLDVPVHWRALVWAMATWCAGGELVLPAEEDEVLDDDDVDDEPGYTDLDEEETGDLDDDESVFVPDETAEEPDIAVTARPSGAPAAGLVLVVALPALAMHVEDPIPAGAVDAAAALMTYGDHLGFVQEPGGDDAALSGPEISGSSGGPVPYGELADWCREQTPACHRDEEHPRVLCAPRDHVEMLAHAVAAWRAGGSLVLLGEDVDSSRFDAIQAAERAAVRC</sequence>
<dbReference type="InterPro" id="IPR017523">
    <property type="entry name" value="Rv3268"/>
</dbReference>